<evidence type="ECO:0000256" key="1">
    <source>
        <dbReference type="SAM" id="MobiDB-lite"/>
    </source>
</evidence>
<dbReference type="RefSeq" id="WP_309152631.1">
    <property type="nucleotide sequence ID" value="NZ_CP133568.1"/>
</dbReference>
<gene>
    <name evidence="3" type="ORF">RDV84_04635</name>
</gene>
<name>A0ABY9PB80_9GAMM</name>
<evidence type="ECO:0000313" key="3">
    <source>
        <dbReference type="EMBL" id="WMT04139.1"/>
    </source>
</evidence>
<accession>A0ABY9PB80</accession>
<organism evidence="3 4">
    <name type="scientific">Lysobacter yananisis</name>
    <dbReference type="NCBI Taxonomy" id="1003114"/>
    <lineage>
        <taxon>Bacteria</taxon>
        <taxon>Pseudomonadati</taxon>
        <taxon>Pseudomonadota</taxon>
        <taxon>Gammaproteobacteria</taxon>
        <taxon>Lysobacterales</taxon>
        <taxon>Lysobacteraceae</taxon>
        <taxon>Lysobacter</taxon>
    </lineage>
</organism>
<feature type="region of interest" description="Disordered" evidence="1">
    <location>
        <begin position="28"/>
        <end position="95"/>
    </location>
</feature>
<dbReference type="Proteomes" id="UP001229313">
    <property type="component" value="Chromosome"/>
</dbReference>
<evidence type="ECO:0000256" key="2">
    <source>
        <dbReference type="SAM" id="SignalP"/>
    </source>
</evidence>
<feature type="compositionally biased region" description="Polar residues" evidence="1">
    <location>
        <begin position="36"/>
        <end position="50"/>
    </location>
</feature>
<keyword evidence="4" id="KW-1185">Reference proteome</keyword>
<dbReference type="EMBL" id="CP133568">
    <property type="protein sequence ID" value="WMT04139.1"/>
    <property type="molecule type" value="Genomic_DNA"/>
</dbReference>
<evidence type="ECO:0000313" key="4">
    <source>
        <dbReference type="Proteomes" id="UP001229313"/>
    </source>
</evidence>
<protein>
    <submittedName>
        <fullName evidence="3">Uncharacterized protein</fullName>
    </submittedName>
</protein>
<keyword evidence="2" id="KW-0732">Signal</keyword>
<proteinExistence type="predicted"/>
<dbReference type="PROSITE" id="PS51257">
    <property type="entry name" value="PROKAR_LIPOPROTEIN"/>
    <property type="match status" value="1"/>
</dbReference>
<sequence>MNAARLCAAAAALALPLTVALACGACDRRRSDTPERSTTSDTTRAAQPQQRGEPGIEQTSERTACGGLSGSALADCQQRAETGNEPAPEPQPPRP</sequence>
<feature type="signal peptide" evidence="2">
    <location>
        <begin position="1"/>
        <end position="22"/>
    </location>
</feature>
<feature type="chain" id="PRO_5047549575" evidence="2">
    <location>
        <begin position="23"/>
        <end position="95"/>
    </location>
</feature>
<reference evidence="3 4" key="1">
    <citation type="submission" date="2023-08" db="EMBL/GenBank/DDBJ databases">
        <title>The whole genome sequence of Lysobacter yananisis.</title>
        <authorList>
            <person name="Sun H."/>
        </authorList>
    </citation>
    <scope>NUCLEOTIDE SEQUENCE [LARGE SCALE GENOMIC DNA]</scope>
    <source>
        <strain evidence="3 4">SNNU513</strain>
    </source>
</reference>